<evidence type="ECO:0000256" key="3">
    <source>
        <dbReference type="ARBA" id="ARBA00022448"/>
    </source>
</evidence>
<keyword evidence="4 13" id="KW-0812">Transmembrane</keyword>
<evidence type="ECO:0000256" key="8">
    <source>
        <dbReference type="ARBA" id="ARBA00023170"/>
    </source>
</evidence>
<evidence type="ECO:0000256" key="9">
    <source>
        <dbReference type="ARBA" id="ARBA00023180"/>
    </source>
</evidence>
<dbReference type="Pfam" id="PF00060">
    <property type="entry name" value="Lig_chan"/>
    <property type="match status" value="1"/>
</dbReference>
<gene>
    <name evidence="15" type="ORF">BLA29_007341</name>
</gene>
<evidence type="ECO:0000259" key="14">
    <source>
        <dbReference type="SMART" id="SM00079"/>
    </source>
</evidence>
<comment type="similarity">
    <text evidence="2">Belongs to the glutamate-gated ion channel (TC 1.A.10.1) family.</text>
</comment>
<keyword evidence="3" id="KW-0813">Transport</keyword>
<sequence>MISSYTANLAAFLTVEKVIYPIKDAEDLSKQTTIEYGCLNSGSTKAFFRESNLSTFKRMFEFMKSRPHVFMAKNEDGRKRVERGNYAYLMESASIEYIIERNCNLTQIGGLLDTKGYGIATRKRSKYRNLLSEAILKLQESGRLLELKEKWWKQKKGGGQCIDDAKKSSSSVTALKMDNVGGVFVVLIGGLALAFCVALCEFWFHSKKPHKACDVVCEELSKDLKFAMMCQSKTKPNRDPSPRSRSISSTESYNTVLSPNINGIFNDDNNNQNKMIGYLSSNAMIGSILPTASFGQMHHSISQYSNCQILATTTTTTTPA</sequence>
<dbReference type="GO" id="GO:0015276">
    <property type="term" value="F:ligand-gated monoatomic ion channel activity"/>
    <property type="evidence" value="ECO:0007669"/>
    <property type="project" value="InterPro"/>
</dbReference>
<keyword evidence="6" id="KW-0406">Ion transport</keyword>
<comment type="subcellular location">
    <subcellularLocation>
        <location evidence="1">Membrane</location>
        <topology evidence="1">Multi-pass membrane protein</topology>
    </subcellularLocation>
</comment>
<dbReference type="EMBL" id="MUJZ01031958">
    <property type="protein sequence ID" value="OTF77572.1"/>
    <property type="molecule type" value="Genomic_DNA"/>
</dbReference>
<dbReference type="Gene3D" id="3.40.190.10">
    <property type="entry name" value="Periplasmic binding protein-like II"/>
    <property type="match status" value="1"/>
</dbReference>
<dbReference type="InterPro" id="IPR001320">
    <property type="entry name" value="Iontro_rcpt_C"/>
</dbReference>
<evidence type="ECO:0000256" key="13">
    <source>
        <dbReference type="SAM" id="Phobius"/>
    </source>
</evidence>
<dbReference type="SMART" id="SM00079">
    <property type="entry name" value="PBPe"/>
    <property type="match status" value="1"/>
</dbReference>
<keyword evidence="16" id="KW-1185">Reference proteome</keyword>
<evidence type="ECO:0000256" key="12">
    <source>
        <dbReference type="SAM" id="MobiDB-lite"/>
    </source>
</evidence>
<dbReference type="AlphaFoldDB" id="A0A1Y3B9P4"/>
<dbReference type="SUPFAM" id="SSF53850">
    <property type="entry name" value="Periplasmic binding protein-like II"/>
    <property type="match status" value="1"/>
</dbReference>
<accession>A0A1Y3B9P4</accession>
<dbReference type="OrthoDB" id="6433644at2759"/>
<keyword evidence="8" id="KW-0675">Receptor</keyword>
<evidence type="ECO:0000256" key="11">
    <source>
        <dbReference type="ARBA" id="ARBA00023303"/>
    </source>
</evidence>
<evidence type="ECO:0000256" key="6">
    <source>
        <dbReference type="ARBA" id="ARBA00023065"/>
    </source>
</evidence>
<dbReference type="InterPro" id="IPR015683">
    <property type="entry name" value="Ionotropic_Glu_rcpt"/>
</dbReference>
<evidence type="ECO:0000313" key="15">
    <source>
        <dbReference type="EMBL" id="OTF77572.1"/>
    </source>
</evidence>
<keyword evidence="5 13" id="KW-1133">Transmembrane helix</keyword>
<evidence type="ECO:0000256" key="5">
    <source>
        <dbReference type="ARBA" id="ARBA00022989"/>
    </source>
</evidence>
<keyword evidence="7 13" id="KW-0472">Membrane</keyword>
<feature type="domain" description="Ionotropic glutamate receptor C-terminal" evidence="14">
    <location>
        <begin position="1"/>
        <end position="154"/>
    </location>
</feature>
<keyword evidence="9" id="KW-0325">Glycoprotein</keyword>
<protein>
    <recommendedName>
        <fullName evidence="14">Ionotropic glutamate receptor C-terminal domain-containing protein</fullName>
    </recommendedName>
</protein>
<dbReference type="PANTHER" id="PTHR18966">
    <property type="entry name" value="IONOTROPIC GLUTAMATE RECEPTOR"/>
    <property type="match status" value="1"/>
</dbReference>
<evidence type="ECO:0000313" key="16">
    <source>
        <dbReference type="Proteomes" id="UP000194236"/>
    </source>
</evidence>
<organism evidence="15 16">
    <name type="scientific">Euroglyphus maynei</name>
    <name type="common">Mayne's house dust mite</name>
    <dbReference type="NCBI Taxonomy" id="6958"/>
    <lineage>
        <taxon>Eukaryota</taxon>
        <taxon>Metazoa</taxon>
        <taxon>Ecdysozoa</taxon>
        <taxon>Arthropoda</taxon>
        <taxon>Chelicerata</taxon>
        <taxon>Arachnida</taxon>
        <taxon>Acari</taxon>
        <taxon>Acariformes</taxon>
        <taxon>Sarcoptiformes</taxon>
        <taxon>Astigmata</taxon>
        <taxon>Psoroptidia</taxon>
        <taxon>Analgoidea</taxon>
        <taxon>Pyroglyphidae</taxon>
        <taxon>Pyroglyphinae</taxon>
        <taxon>Euroglyphus</taxon>
    </lineage>
</organism>
<evidence type="ECO:0000256" key="1">
    <source>
        <dbReference type="ARBA" id="ARBA00004141"/>
    </source>
</evidence>
<name>A0A1Y3B9P4_EURMA</name>
<evidence type="ECO:0000256" key="2">
    <source>
        <dbReference type="ARBA" id="ARBA00008685"/>
    </source>
</evidence>
<feature type="non-terminal residue" evidence="15">
    <location>
        <position position="320"/>
    </location>
</feature>
<keyword evidence="10" id="KW-1071">Ligand-gated ion channel</keyword>
<dbReference type="GO" id="GO:0016020">
    <property type="term" value="C:membrane"/>
    <property type="evidence" value="ECO:0007669"/>
    <property type="project" value="UniProtKB-SubCell"/>
</dbReference>
<dbReference type="Proteomes" id="UP000194236">
    <property type="component" value="Unassembled WGS sequence"/>
</dbReference>
<evidence type="ECO:0000256" key="10">
    <source>
        <dbReference type="ARBA" id="ARBA00023286"/>
    </source>
</evidence>
<feature type="region of interest" description="Disordered" evidence="12">
    <location>
        <begin position="232"/>
        <end position="251"/>
    </location>
</feature>
<keyword evidence="11" id="KW-0407">Ion channel</keyword>
<reference evidence="15 16" key="1">
    <citation type="submission" date="2017-03" db="EMBL/GenBank/DDBJ databases">
        <title>Genome Survey of Euroglyphus maynei.</title>
        <authorList>
            <person name="Arlian L.G."/>
            <person name="Morgan M.S."/>
            <person name="Rider S.D."/>
        </authorList>
    </citation>
    <scope>NUCLEOTIDE SEQUENCE [LARGE SCALE GENOMIC DNA]</scope>
    <source>
        <strain evidence="15">Arlian Lab</strain>
        <tissue evidence="15">Whole body</tissue>
    </source>
</reference>
<evidence type="ECO:0000256" key="4">
    <source>
        <dbReference type="ARBA" id="ARBA00022692"/>
    </source>
</evidence>
<dbReference type="FunFam" id="3.40.190.10:FF:000061">
    <property type="entry name" value="Glutamate receptor, ionotropic kainate"/>
    <property type="match status" value="1"/>
</dbReference>
<evidence type="ECO:0000256" key="7">
    <source>
        <dbReference type="ARBA" id="ARBA00023136"/>
    </source>
</evidence>
<feature type="transmembrane region" description="Helical" evidence="13">
    <location>
        <begin position="180"/>
        <end position="204"/>
    </location>
</feature>
<comment type="caution">
    <text evidence="15">The sequence shown here is derived from an EMBL/GenBank/DDBJ whole genome shotgun (WGS) entry which is preliminary data.</text>
</comment>
<proteinExistence type="inferred from homology"/>